<feature type="domain" description="PPIase FKBP-type" evidence="6">
    <location>
        <begin position="268"/>
        <end position="373"/>
    </location>
</feature>
<reference evidence="8 9" key="1">
    <citation type="submission" date="2016-10" db="EMBL/GenBank/DDBJ databases">
        <title>Lutibacter sp. LPB0138, isolated from marine gastropod.</title>
        <authorList>
            <person name="Kim E."/>
            <person name="Yi H."/>
        </authorList>
    </citation>
    <scope>NUCLEOTIDE SEQUENCE [LARGE SCALE GENOMIC DNA]</scope>
    <source>
        <strain evidence="8 9">LPB0138</strain>
    </source>
</reference>
<dbReference type="Gene3D" id="2.40.100.10">
    <property type="entry name" value="Cyclophilin-like"/>
    <property type="match status" value="1"/>
</dbReference>
<dbReference type="STRING" id="1850246.LPB138_04380"/>
<comment type="catalytic activity">
    <reaction evidence="1 5">
        <text>[protein]-peptidylproline (omega=180) = [protein]-peptidylproline (omega=0)</text>
        <dbReference type="Rhea" id="RHEA:16237"/>
        <dbReference type="Rhea" id="RHEA-COMP:10747"/>
        <dbReference type="Rhea" id="RHEA-COMP:10748"/>
        <dbReference type="ChEBI" id="CHEBI:83833"/>
        <dbReference type="ChEBI" id="CHEBI:83834"/>
        <dbReference type="EC" id="5.2.1.8"/>
    </reaction>
</comment>
<accession>A0A1D8P5W2</accession>
<evidence type="ECO:0000313" key="8">
    <source>
        <dbReference type="EMBL" id="AOW19966.1"/>
    </source>
</evidence>
<dbReference type="OrthoDB" id="9807797at2"/>
<evidence type="ECO:0000313" key="9">
    <source>
        <dbReference type="Proteomes" id="UP000176050"/>
    </source>
</evidence>
<dbReference type="PRINTS" id="PR00153">
    <property type="entry name" value="CSAPPISMRASE"/>
</dbReference>
<evidence type="ECO:0000256" key="5">
    <source>
        <dbReference type="PROSITE-ProRule" id="PRU00277"/>
    </source>
</evidence>
<proteinExistence type="predicted"/>
<evidence type="ECO:0000259" key="6">
    <source>
        <dbReference type="PROSITE" id="PS50059"/>
    </source>
</evidence>
<keyword evidence="4 5" id="KW-0413">Isomerase</keyword>
<evidence type="ECO:0000256" key="2">
    <source>
        <dbReference type="ARBA" id="ARBA00013194"/>
    </source>
</evidence>
<name>A0A1D8P5W2_9FLAO</name>
<evidence type="ECO:0000256" key="4">
    <source>
        <dbReference type="ARBA" id="ARBA00023235"/>
    </source>
</evidence>
<dbReference type="PANTHER" id="PTHR45625">
    <property type="entry name" value="PEPTIDYL-PROLYL CIS-TRANS ISOMERASE-RELATED"/>
    <property type="match status" value="1"/>
</dbReference>
<dbReference type="KEGG" id="lul:LPB138_04380"/>
<dbReference type="InterPro" id="IPR044666">
    <property type="entry name" value="Cyclophilin_A-like"/>
</dbReference>
<dbReference type="RefSeq" id="WP_070236105.1">
    <property type="nucleotide sequence ID" value="NZ_CP017478.1"/>
</dbReference>
<dbReference type="Pfam" id="PF00254">
    <property type="entry name" value="FKBP_C"/>
    <property type="match status" value="1"/>
</dbReference>
<keyword evidence="9" id="KW-1185">Reference proteome</keyword>
<dbReference type="PROSITE" id="PS51257">
    <property type="entry name" value="PROKAR_LIPOPROTEIN"/>
    <property type="match status" value="1"/>
</dbReference>
<dbReference type="EMBL" id="CP017478">
    <property type="protein sequence ID" value="AOW19966.1"/>
    <property type="molecule type" value="Genomic_DNA"/>
</dbReference>
<dbReference type="PROSITE" id="PS50072">
    <property type="entry name" value="CSA_PPIASE_2"/>
    <property type="match status" value="1"/>
</dbReference>
<dbReference type="InterPro" id="IPR002130">
    <property type="entry name" value="Cyclophilin-type_PPIase_dom"/>
</dbReference>
<dbReference type="Gene3D" id="3.10.50.40">
    <property type="match status" value="1"/>
</dbReference>
<organism evidence="8 9">
    <name type="scientific">Urechidicola croceus</name>
    <dbReference type="NCBI Taxonomy" id="1850246"/>
    <lineage>
        <taxon>Bacteria</taxon>
        <taxon>Pseudomonadati</taxon>
        <taxon>Bacteroidota</taxon>
        <taxon>Flavobacteriia</taxon>
        <taxon>Flavobacteriales</taxon>
        <taxon>Flavobacteriaceae</taxon>
        <taxon>Urechidicola</taxon>
    </lineage>
</organism>
<evidence type="ECO:0000259" key="7">
    <source>
        <dbReference type="PROSITE" id="PS50072"/>
    </source>
</evidence>
<feature type="domain" description="PPIase cyclophilin-type" evidence="7">
    <location>
        <begin position="39"/>
        <end position="182"/>
    </location>
</feature>
<dbReference type="Proteomes" id="UP000176050">
    <property type="component" value="Chromosome"/>
</dbReference>
<dbReference type="PROSITE" id="PS50059">
    <property type="entry name" value="FKBP_PPIASE"/>
    <property type="match status" value="1"/>
</dbReference>
<dbReference type="InterPro" id="IPR046357">
    <property type="entry name" value="PPIase_dom_sf"/>
</dbReference>
<dbReference type="AlphaFoldDB" id="A0A1D8P5W2"/>
<dbReference type="Pfam" id="PF00160">
    <property type="entry name" value="Pro_isomerase"/>
    <property type="match status" value="1"/>
</dbReference>
<dbReference type="EC" id="5.2.1.8" evidence="2 5"/>
<gene>
    <name evidence="8" type="ORF">LPB138_04380</name>
</gene>
<dbReference type="GO" id="GO:0003755">
    <property type="term" value="F:peptidyl-prolyl cis-trans isomerase activity"/>
    <property type="evidence" value="ECO:0007669"/>
    <property type="project" value="UniProtKB-KW"/>
</dbReference>
<dbReference type="SUPFAM" id="SSF50891">
    <property type="entry name" value="Cyclophilin-like"/>
    <property type="match status" value="1"/>
</dbReference>
<evidence type="ECO:0000256" key="1">
    <source>
        <dbReference type="ARBA" id="ARBA00000971"/>
    </source>
</evidence>
<dbReference type="SUPFAM" id="SSF54534">
    <property type="entry name" value="FKBP-like"/>
    <property type="match status" value="1"/>
</dbReference>
<dbReference type="InterPro" id="IPR001179">
    <property type="entry name" value="PPIase_FKBP_dom"/>
</dbReference>
<keyword evidence="3 5" id="KW-0697">Rotamase</keyword>
<dbReference type="PANTHER" id="PTHR45625:SF4">
    <property type="entry name" value="PEPTIDYLPROLYL ISOMERASE DOMAIN AND WD REPEAT-CONTAINING PROTEIN 1"/>
    <property type="match status" value="1"/>
</dbReference>
<evidence type="ECO:0000256" key="3">
    <source>
        <dbReference type="ARBA" id="ARBA00023110"/>
    </source>
</evidence>
<protein>
    <recommendedName>
        <fullName evidence="2 5">peptidylprolyl isomerase</fullName>
        <ecNumber evidence="2 5">5.2.1.8</ecNumber>
    </recommendedName>
</protein>
<dbReference type="InterPro" id="IPR029000">
    <property type="entry name" value="Cyclophilin-like_dom_sf"/>
</dbReference>
<dbReference type="CDD" id="cd00317">
    <property type="entry name" value="cyclophilin"/>
    <property type="match status" value="1"/>
</dbReference>
<sequence length="374" mass="42053">MKIIKISILILLVSLTSCKDSQYNHLKDGMYAEIQTDGGNILLELEYRDMPITVGNFVSLAEGNNRRVEDSMKGKPFYNGLKFHRVISKVNGDSKDFIIQGGDPLGTGMGDPGYRFDDEFPLDSIGGLLFKHDKPGVLSMANSGPGTNGSQFFITLVPIPHLNGKHSIFGHVVEGQSVVDSLLVNTVMNKLKIIRVGDDAENFEAYEVFDEELKRSEKIEQERQAKNEILKAEFLKEVEVYKTKATELPSGLKIYLTKKGSGVKPKLETPIRVHYAVYFPDGELLDTNYKDVAEEYGVYSVERDRQRGYEPFASKYSMNVRLIQGFKEGLQNMKFGDKAIIFVPYHLGYGEQGNRGVPPKTDLIFELEMFPPVE</sequence>